<evidence type="ECO:0000256" key="1">
    <source>
        <dbReference type="SAM" id="Phobius"/>
    </source>
</evidence>
<feature type="transmembrane region" description="Helical" evidence="1">
    <location>
        <begin position="235"/>
        <end position="255"/>
    </location>
</feature>
<gene>
    <name evidence="2" type="ORF">D9615_007070</name>
</gene>
<keyword evidence="1" id="KW-0472">Membrane</keyword>
<comment type="caution">
    <text evidence="2">The sequence shown here is derived from an EMBL/GenBank/DDBJ whole genome shotgun (WGS) entry which is preliminary data.</text>
</comment>
<keyword evidence="3" id="KW-1185">Reference proteome</keyword>
<protein>
    <submittedName>
        <fullName evidence="2">Uncharacterized protein</fullName>
    </submittedName>
</protein>
<evidence type="ECO:0000313" key="2">
    <source>
        <dbReference type="EMBL" id="KAF5378542.1"/>
    </source>
</evidence>
<keyword evidence="1" id="KW-0812">Transmembrane</keyword>
<dbReference type="EMBL" id="JAACJP010000019">
    <property type="protein sequence ID" value="KAF5378542.1"/>
    <property type="molecule type" value="Genomic_DNA"/>
</dbReference>
<dbReference type="AlphaFoldDB" id="A0A8H5H888"/>
<proteinExistence type="predicted"/>
<accession>A0A8H5H888</accession>
<evidence type="ECO:0000313" key="3">
    <source>
        <dbReference type="Proteomes" id="UP000565441"/>
    </source>
</evidence>
<reference evidence="2 3" key="1">
    <citation type="journal article" date="2020" name="ISME J.">
        <title>Uncovering the hidden diversity of litter-decomposition mechanisms in mushroom-forming fungi.</title>
        <authorList>
            <person name="Floudas D."/>
            <person name="Bentzer J."/>
            <person name="Ahren D."/>
            <person name="Johansson T."/>
            <person name="Persson P."/>
            <person name="Tunlid A."/>
        </authorList>
    </citation>
    <scope>NUCLEOTIDE SEQUENCE [LARGE SCALE GENOMIC DNA]</scope>
    <source>
        <strain evidence="2 3">CBS 661.87</strain>
    </source>
</reference>
<sequence length="258" mass="27819">MHWRSCSFESLWSLWETSHLLILAIATYMTLRIEMNAPRHPKPSSFTMKLTSVLAILSLPVLKCRAATITFFEVIKDPYTPTISLPSETMSAIGVGADGATTYYDEVAASVFYEAAPHTLSLGEPQGTPLTRTTVSFITTITTDPVTYRATLVADASHFVYHQDPGPTALLDSVGNHLSCAFDGKGGGACVDEYWLRGRPTTVTRTYTGSLLPYYTLVVEDEQGGTKNNGAGHGAALASSAVLGAVASGFLFAFFRFL</sequence>
<keyword evidence="1" id="KW-1133">Transmembrane helix</keyword>
<dbReference type="OrthoDB" id="2929351at2759"/>
<dbReference type="Proteomes" id="UP000565441">
    <property type="component" value="Unassembled WGS sequence"/>
</dbReference>
<name>A0A8H5H888_9AGAR</name>
<organism evidence="2 3">
    <name type="scientific">Tricholomella constricta</name>
    <dbReference type="NCBI Taxonomy" id="117010"/>
    <lineage>
        <taxon>Eukaryota</taxon>
        <taxon>Fungi</taxon>
        <taxon>Dikarya</taxon>
        <taxon>Basidiomycota</taxon>
        <taxon>Agaricomycotina</taxon>
        <taxon>Agaricomycetes</taxon>
        <taxon>Agaricomycetidae</taxon>
        <taxon>Agaricales</taxon>
        <taxon>Tricholomatineae</taxon>
        <taxon>Lyophyllaceae</taxon>
        <taxon>Tricholomella</taxon>
    </lineage>
</organism>